<feature type="region of interest" description="Disordered" evidence="1">
    <location>
        <begin position="229"/>
        <end position="325"/>
    </location>
</feature>
<feature type="compositionally biased region" description="Low complexity" evidence="1">
    <location>
        <begin position="271"/>
        <end position="292"/>
    </location>
</feature>
<feature type="region of interest" description="Disordered" evidence="1">
    <location>
        <begin position="78"/>
        <end position="182"/>
    </location>
</feature>
<name>A0A1Q5UKJ8_9EURO</name>
<protein>
    <submittedName>
        <fullName evidence="2">Uncharacterized protein</fullName>
    </submittedName>
</protein>
<feature type="compositionally biased region" description="Basic and acidic residues" evidence="1">
    <location>
        <begin position="301"/>
        <end position="317"/>
    </location>
</feature>
<keyword evidence="3" id="KW-1185">Reference proteome</keyword>
<proteinExistence type="predicted"/>
<dbReference type="EMBL" id="MNBE01000157">
    <property type="protein sequence ID" value="OKP13006.1"/>
    <property type="molecule type" value="Genomic_DNA"/>
</dbReference>
<accession>A0A1Q5UKJ8</accession>
<dbReference type="Proteomes" id="UP000186955">
    <property type="component" value="Unassembled WGS sequence"/>
</dbReference>
<organism evidence="2 3">
    <name type="scientific">Penicillium subrubescens</name>
    <dbReference type="NCBI Taxonomy" id="1316194"/>
    <lineage>
        <taxon>Eukaryota</taxon>
        <taxon>Fungi</taxon>
        <taxon>Dikarya</taxon>
        <taxon>Ascomycota</taxon>
        <taxon>Pezizomycotina</taxon>
        <taxon>Eurotiomycetes</taxon>
        <taxon>Eurotiomycetidae</taxon>
        <taxon>Eurotiales</taxon>
        <taxon>Aspergillaceae</taxon>
        <taxon>Penicillium</taxon>
    </lineage>
</organism>
<sequence length="325" mass="35063">MTDQTPPGHSPEGSLRVSPGTKAYLVQYIESPGSPSLPLSIYQRRPARRPPLRVDTESLDHATSPFALLTDSATRFQLPKISPSDFGPHESGQTDKEPSHEEVESDTDSEPTGDSSVLLSDLLDHLEEAAALSPGPILKSTVTSSSGPSDYFSIADTKAETEVDSLESSQSLATPEDSPPLEAYTHGCTLIESYQELVEEFPLDATSETVATQKNSIDSQSVASFVFDTGTEVNPPVTPKKQRKSSASAPVLSPTFFGPFPTPFSHRQFISPSPSGSLRSPSSSSACESTSPSPQPRLSLKRKDSTRPRRHISDIFKQRQALAKH</sequence>
<dbReference type="AlphaFoldDB" id="A0A1Q5UKJ8"/>
<feature type="region of interest" description="Disordered" evidence="1">
    <location>
        <begin position="30"/>
        <end position="60"/>
    </location>
</feature>
<comment type="caution">
    <text evidence="2">The sequence shown here is derived from an EMBL/GenBank/DDBJ whole genome shotgun (WGS) entry which is preliminary data.</text>
</comment>
<feature type="compositionally biased region" description="Basic and acidic residues" evidence="1">
    <location>
        <begin position="92"/>
        <end position="102"/>
    </location>
</feature>
<dbReference type="OrthoDB" id="4358282at2759"/>
<evidence type="ECO:0000313" key="2">
    <source>
        <dbReference type="EMBL" id="OKP13006.1"/>
    </source>
</evidence>
<reference evidence="2 3" key="1">
    <citation type="submission" date="2016-10" db="EMBL/GenBank/DDBJ databases">
        <title>Genome sequence of the ascomycete fungus Penicillium subrubescens.</title>
        <authorList>
            <person name="De Vries R.P."/>
            <person name="Peng M."/>
            <person name="Dilokpimol A."/>
            <person name="Hilden K."/>
            <person name="Makela M.R."/>
            <person name="Grigoriev I."/>
            <person name="Riley R."/>
            <person name="Granchi Z."/>
        </authorList>
    </citation>
    <scope>NUCLEOTIDE SEQUENCE [LARGE SCALE GENOMIC DNA]</scope>
    <source>
        <strain evidence="2 3">CBS 132785</strain>
    </source>
</reference>
<evidence type="ECO:0000256" key="1">
    <source>
        <dbReference type="SAM" id="MobiDB-lite"/>
    </source>
</evidence>
<evidence type="ECO:0000313" key="3">
    <source>
        <dbReference type="Proteomes" id="UP000186955"/>
    </source>
</evidence>
<gene>
    <name evidence="2" type="ORF">PENSUB_1106</name>
</gene>